<reference evidence="1 2" key="1">
    <citation type="submission" date="2021-06" db="EMBL/GenBank/DDBJ databases">
        <authorList>
            <person name="Kallberg Y."/>
            <person name="Tangrot J."/>
            <person name="Rosling A."/>
        </authorList>
    </citation>
    <scope>NUCLEOTIDE SEQUENCE [LARGE SCALE GENOMIC DNA]</scope>
    <source>
        <strain evidence="1 2">120-4 pot B 10/14</strain>
    </source>
</reference>
<feature type="non-terminal residue" evidence="1">
    <location>
        <position position="105"/>
    </location>
</feature>
<evidence type="ECO:0000313" key="2">
    <source>
        <dbReference type="Proteomes" id="UP000789901"/>
    </source>
</evidence>
<dbReference type="EMBL" id="CAJVQB010015044">
    <property type="protein sequence ID" value="CAG8772177.1"/>
    <property type="molecule type" value="Genomic_DNA"/>
</dbReference>
<proteinExistence type="predicted"/>
<organism evidence="1 2">
    <name type="scientific">Gigaspora margarita</name>
    <dbReference type="NCBI Taxonomy" id="4874"/>
    <lineage>
        <taxon>Eukaryota</taxon>
        <taxon>Fungi</taxon>
        <taxon>Fungi incertae sedis</taxon>
        <taxon>Mucoromycota</taxon>
        <taxon>Glomeromycotina</taxon>
        <taxon>Glomeromycetes</taxon>
        <taxon>Diversisporales</taxon>
        <taxon>Gigasporaceae</taxon>
        <taxon>Gigaspora</taxon>
    </lineage>
</organism>
<name>A0ABN7VHE8_GIGMA</name>
<gene>
    <name evidence="1" type="ORF">GMARGA_LOCUS18656</name>
</gene>
<sequence>MNTQTKLWKKALIYQEKLQKIKKVLLDPKNTALCTSTFRYWAKNKVKLQKISDSYIVLHVQTQNKKEAWNRISSKWGYCQQDLVEKFVTQSEIPIIERKFMSRLQ</sequence>
<evidence type="ECO:0000313" key="1">
    <source>
        <dbReference type="EMBL" id="CAG8772177.1"/>
    </source>
</evidence>
<protein>
    <submittedName>
        <fullName evidence="1">40628_t:CDS:1</fullName>
    </submittedName>
</protein>
<comment type="caution">
    <text evidence="1">The sequence shown here is derived from an EMBL/GenBank/DDBJ whole genome shotgun (WGS) entry which is preliminary data.</text>
</comment>
<dbReference type="Proteomes" id="UP000789901">
    <property type="component" value="Unassembled WGS sequence"/>
</dbReference>
<keyword evidence="2" id="KW-1185">Reference proteome</keyword>
<accession>A0ABN7VHE8</accession>